<feature type="region of interest" description="Disordered" evidence="1">
    <location>
        <begin position="57"/>
        <end position="86"/>
    </location>
</feature>
<dbReference type="InParanoid" id="A0A5J5F611"/>
<dbReference type="Proteomes" id="UP000326924">
    <property type="component" value="Unassembled WGS sequence"/>
</dbReference>
<dbReference type="Pfam" id="PF13565">
    <property type="entry name" value="HTH_32"/>
    <property type="match status" value="1"/>
</dbReference>
<evidence type="ECO:0008006" key="4">
    <source>
        <dbReference type="Google" id="ProtNLM"/>
    </source>
</evidence>
<evidence type="ECO:0000256" key="1">
    <source>
        <dbReference type="SAM" id="MobiDB-lite"/>
    </source>
</evidence>
<reference evidence="2 3" key="1">
    <citation type="submission" date="2019-09" db="EMBL/GenBank/DDBJ databases">
        <title>Draft genome of the ectomycorrhizal ascomycete Sphaerosporella brunnea.</title>
        <authorList>
            <consortium name="DOE Joint Genome Institute"/>
            <person name="Benucci G.M."/>
            <person name="Marozzi G."/>
            <person name="Antonielli L."/>
            <person name="Sanchez S."/>
            <person name="Marco P."/>
            <person name="Wang X."/>
            <person name="Falini L.B."/>
            <person name="Barry K."/>
            <person name="Haridas S."/>
            <person name="Lipzen A."/>
            <person name="Labutti K."/>
            <person name="Grigoriev I.V."/>
            <person name="Murat C."/>
            <person name="Martin F."/>
            <person name="Albertini E."/>
            <person name="Donnini D."/>
            <person name="Bonito G."/>
        </authorList>
    </citation>
    <scope>NUCLEOTIDE SEQUENCE [LARGE SCALE GENOMIC DNA]</scope>
    <source>
        <strain evidence="2 3">Sb_GMNB300</strain>
    </source>
</reference>
<protein>
    <recommendedName>
        <fullName evidence="4">Transposase Tc1-like domain-containing protein</fullName>
    </recommendedName>
</protein>
<dbReference type="Gene3D" id="1.10.10.10">
    <property type="entry name" value="Winged helix-like DNA-binding domain superfamily/Winged helix DNA-binding domain"/>
    <property type="match status" value="1"/>
</dbReference>
<feature type="compositionally biased region" description="Basic and acidic residues" evidence="1">
    <location>
        <begin position="58"/>
        <end position="83"/>
    </location>
</feature>
<dbReference type="AlphaFoldDB" id="A0A5J5F611"/>
<name>A0A5J5F611_9PEZI</name>
<dbReference type="SUPFAM" id="SSF46689">
    <property type="entry name" value="Homeodomain-like"/>
    <property type="match status" value="1"/>
</dbReference>
<sequence length="153" mass="17712">MPIDKATGKRRESTIEERVEVIAKRAAGKTFTEIAQETGVSRAESQRIWANWKSKQKLFNEKRPGRPRKLTETERQQLKKLAEEDPDASIAELTRRMGGKVSRVTVQRYLRQMGLKTRRRKKPKIRRVWIRRRTKEGGSVIVPKGSGLKFEGV</sequence>
<dbReference type="InterPro" id="IPR009057">
    <property type="entry name" value="Homeodomain-like_sf"/>
</dbReference>
<evidence type="ECO:0000313" key="2">
    <source>
        <dbReference type="EMBL" id="KAA8911562.1"/>
    </source>
</evidence>
<keyword evidence="3" id="KW-1185">Reference proteome</keyword>
<comment type="caution">
    <text evidence="2">The sequence shown here is derived from an EMBL/GenBank/DDBJ whole genome shotgun (WGS) entry which is preliminary data.</text>
</comment>
<proteinExistence type="predicted"/>
<dbReference type="EMBL" id="VXIS01000034">
    <property type="protein sequence ID" value="KAA8911562.1"/>
    <property type="molecule type" value="Genomic_DNA"/>
</dbReference>
<dbReference type="InterPro" id="IPR036388">
    <property type="entry name" value="WH-like_DNA-bd_sf"/>
</dbReference>
<dbReference type="OrthoDB" id="5420377at2759"/>
<accession>A0A5J5F611</accession>
<gene>
    <name evidence="2" type="ORF">FN846DRAFT_935575</name>
</gene>
<evidence type="ECO:0000313" key="3">
    <source>
        <dbReference type="Proteomes" id="UP000326924"/>
    </source>
</evidence>
<organism evidence="2 3">
    <name type="scientific">Sphaerosporella brunnea</name>
    <dbReference type="NCBI Taxonomy" id="1250544"/>
    <lineage>
        <taxon>Eukaryota</taxon>
        <taxon>Fungi</taxon>
        <taxon>Dikarya</taxon>
        <taxon>Ascomycota</taxon>
        <taxon>Pezizomycotina</taxon>
        <taxon>Pezizomycetes</taxon>
        <taxon>Pezizales</taxon>
        <taxon>Pyronemataceae</taxon>
        <taxon>Sphaerosporella</taxon>
    </lineage>
</organism>